<dbReference type="Gene3D" id="3.20.20.70">
    <property type="entry name" value="Aldolase class I"/>
    <property type="match status" value="1"/>
</dbReference>
<evidence type="ECO:0000259" key="14">
    <source>
        <dbReference type="PROSITE" id="PS51918"/>
    </source>
</evidence>
<gene>
    <name evidence="13" type="primary">cfr</name>
    <name evidence="15" type="ORF">J2S11_003327</name>
</gene>
<feature type="binding site" evidence="13">
    <location>
        <position position="294"/>
    </location>
    <ligand>
        <name>S-adenosyl-L-methionine</name>
        <dbReference type="ChEBI" id="CHEBI:59789"/>
    </ligand>
</feature>
<dbReference type="SFLD" id="SFLDF00275">
    <property type="entry name" value="adenosine_C2_methyltransferase"/>
    <property type="match status" value="1"/>
</dbReference>
<evidence type="ECO:0000256" key="13">
    <source>
        <dbReference type="HAMAP-Rule" id="MF_01873"/>
    </source>
</evidence>
<dbReference type="InterPro" id="IPR040072">
    <property type="entry name" value="Methyltransferase_A"/>
</dbReference>
<dbReference type="EC" id="2.1.1.224" evidence="13"/>
<evidence type="ECO:0000256" key="11">
    <source>
        <dbReference type="ARBA" id="ARBA00023157"/>
    </source>
</evidence>
<keyword evidence="11 13" id="KW-1015">Disulfide bond</keyword>
<evidence type="ECO:0000313" key="15">
    <source>
        <dbReference type="EMBL" id="MDQ0167402.1"/>
    </source>
</evidence>
<dbReference type="PANTHER" id="PTHR30544">
    <property type="entry name" value="23S RRNA METHYLTRANSFERASE"/>
    <property type="match status" value="1"/>
</dbReference>
<feature type="disulfide bond" description="(transient)" evidence="13">
    <location>
        <begin position="106"/>
        <end position="339"/>
    </location>
</feature>
<feature type="binding site" evidence="13">
    <location>
        <position position="117"/>
    </location>
    <ligand>
        <name>[4Fe-4S] cluster</name>
        <dbReference type="ChEBI" id="CHEBI:49883"/>
        <note>4Fe-4S-S-AdoMet</note>
    </ligand>
</feature>
<dbReference type="InterPro" id="IPR022881">
    <property type="entry name" value="rRNA_lsu_MeTfrase_Cfr"/>
</dbReference>
<comment type="similarity">
    <text evidence="13">Belongs to the radical SAM superfamily. RlmN family. Cfr subfamily.</text>
</comment>
<keyword evidence="7 13" id="KW-0949">S-adenosyl-L-methionine</keyword>
<protein>
    <recommendedName>
        <fullName evidence="13">Ribosomal RNA large subunit methyltransferase Cfr</fullName>
        <ecNumber evidence="13">2.1.1.224</ecNumber>
    </recommendedName>
    <alternativeName>
        <fullName evidence="13">23S rRNA (adenine(2503)-C(8))-methyltransferase</fullName>
    </alternativeName>
    <alternativeName>
        <fullName evidence="13">23S rRNA m8A2503 methyltransferase</fullName>
    </alternativeName>
</protein>
<dbReference type="InterPro" id="IPR007197">
    <property type="entry name" value="rSAM"/>
</dbReference>
<dbReference type="InterPro" id="IPR048641">
    <property type="entry name" value="RlmN_N"/>
</dbReference>
<comment type="cofactor">
    <cofactor evidence="13">
        <name>[4Fe-4S] cluster</name>
        <dbReference type="ChEBI" id="CHEBI:49883"/>
    </cofactor>
    <text evidence="13">Binds 1 [4Fe-4S] cluster. The cluster is coordinated with 3 cysteines and an exchangeable S-adenosyl-L-methionine.</text>
</comment>
<evidence type="ECO:0000256" key="9">
    <source>
        <dbReference type="ARBA" id="ARBA00023004"/>
    </source>
</evidence>
<comment type="function">
    <text evidence="13">Specifically methylates position 8 of adenine 2503 in 23S rRNA. Confers resistance to some classes of antibiotics.</text>
</comment>
<reference evidence="15 16" key="1">
    <citation type="submission" date="2023-07" db="EMBL/GenBank/DDBJ databases">
        <title>Genomic Encyclopedia of Type Strains, Phase IV (KMG-IV): sequencing the most valuable type-strain genomes for metagenomic binning, comparative biology and taxonomic classification.</title>
        <authorList>
            <person name="Goeker M."/>
        </authorList>
    </citation>
    <scope>NUCLEOTIDE SEQUENCE [LARGE SCALE GENOMIC DNA]</scope>
    <source>
        <strain evidence="15 16">DSM 12751</strain>
    </source>
</reference>
<dbReference type="NCBIfam" id="TIGR04432">
    <property type="entry name" value="rSAM_Cfr"/>
    <property type="match status" value="1"/>
</dbReference>
<accession>A0ABT9W2V8</accession>
<keyword evidence="12 13" id="KW-0046">Antibiotic resistance</keyword>
<evidence type="ECO:0000256" key="8">
    <source>
        <dbReference type="ARBA" id="ARBA00022723"/>
    </source>
</evidence>
<comment type="subcellular location">
    <subcellularLocation>
        <location evidence="1 13">Cytoplasm</location>
    </subcellularLocation>
</comment>
<dbReference type="SFLD" id="SFLDS00029">
    <property type="entry name" value="Radical_SAM"/>
    <property type="match status" value="2"/>
</dbReference>
<evidence type="ECO:0000256" key="2">
    <source>
        <dbReference type="ARBA" id="ARBA00022485"/>
    </source>
</evidence>
<keyword evidence="9 13" id="KW-0408">Iron</keyword>
<dbReference type="Pfam" id="PF21016">
    <property type="entry name" value="RlmN_N"/>
    <property type="match status" value="1"/>
</dbReference>
<feature type="active site" description="Proton acceptor" evidence="13">
    <location>
        <position position="92"/>
    </location>
</feature>
<dbReference type="RefSeq" id="WP_307396289.1">
    <property type="nucleotide sequence ID" value="NZ_BAAADK010000002.1"/>
</dbReference>
<dbReference type="PROSITE" id="PS51918">
    <property type="entry name" value="RADICAL_SAM"/>
    <property type="match status" value="1"/>
</dbReference>
<dbReference type="PANTHER" id="PTHR30544:SF5">
    <property type="entry name" value="RADICAL SAM CORE DOMAIN-CONTAINING PROTEIN"/>
    <property type="match status" value="1"/>
</dbReference>
<dbReference type="InterPro" id="IPR013785">
    <property type="entry name" value="Aldolase_TIM"/>
</dbReference>
<dbReference type="Proteomes" id="UP001235840">
    <property type="component" value="Unassembled WGS sequence"/>
</dbReference>
<dbReference type="CDD" id="cd01335">
    <property type="entry name" value="Radical_SAM"/>
    <property type="match status" value="1"/>
</dbReference>
<comment type="miscellaneous">
    <text evidence="13">Reaction proceeds by a ping-pong mechanism involving intermediate methylation of a conserved cysteine residue.</text>
</comment>
<proteinExistence type="inferred from homology"/>
<dbReference type="EMBL" id="JAUSTY010000015">
    <property type="protein sequence ID" value="MDQ0167402.1"/>
    <property type="molecule type" value="Genomic_DNA"/>
</dbReference>
<dbReference type="HAMAP" id="MF_01873">
    <property type="entry name" value="23SrRNA_methyltr_Cfr"/>
    <property type="match status" value="1"/>
</dbReference>
<dbReference type="NCBIfam" id="NF011024">
    <property type="entry name" value="PRK14453.1"/>
    <property type="match status" value="1"/>
</dbReference>
<dbReference type="SFLD" id="SFLDG01061">
    <property type="entry name" value="methylthiotransferase"/>
    <property type="match status" value="1"/>
</dbReference>
<evidence type="ECO:0000256" key="1">
    <source>
        <dbReference type="ARBA" id="ARBA00004496"/>
    </source>
</evidence>
<dbReference type="InterPro" id="IPR004383">
    <property type="entry name" value="rRNA_lsu_MTrfase_RlmN/Cfr"/>
</dbReference>
<feature type="binding site" evidence="13">
    <location>
        <position position="113"/>
    </location>
    <ligand>
        <name>[4Fe-4S] cluster</name>
        <dbReference type="ChEBI" id="CHEBI:49883"/>
        <note>4Fe-4S-S-AdoMet</note>
    </ligand>
</feature>
<keyword evidence="6 13" id="KW-0808">Transferase</keyword>
<dbReference type="PIRSF" id="PIRSF006004">
    <property type="entry name" value="CHP00048"/>
    <property type="match status" value="1"/>
</dbReference>
<evidence type="ECO:0000256" key="12">
    <source>
        <dbReference type="ARBA" id="ARBA00023251"/>
    </source>
</evidence>
<dbReference type="SUPFAM" id="SSF102114">
    <property type="entry name" value="Radical SAM enzymes"/>
    <property type="match status" value="1"/>
</dbReference>
<feature type="binding site" evidence="13">
    <location>
        <begin position="213"/>
        <end position="215"/>
    </location>
    <ligand>
        <name>S-adenosyl-L-methionine</name>
        <dbReference type="ChEBI" id="CHEBI:59789"/>
    </ligand>
</feature>
<keyword evidence="16" id="KW-1185">Reference proteome</keyword>
<dbReference type="GO" id="GO:0032259">
    <property type="term" value="P:methylation"/>
    <property type="evidence" value="ECO:0007669"/>
    <property type="project" value="UniProtKB-KW"/>
</dbReference>
<feature type="binding site" evidence="13">
    <location>
        <position position="190"/>
    </location>
    <ligand>
        <name>S-adenosyl-L-methionine</name>
        <dbReference type="ChEBI" id="CHEBI:59789"/>
    </ligand>
</feature>
<name>A0ABT9W2V8_9BACI</name>
<feature type="domain" description="Radical SAM core" evidence="14">
    <location>
        <begin position="99"/>
        <end position="334"/>
    </location>
</feature>
<keyword evidence="2 13" id="KW-0004">4Fe-4S</keyword>
<feature type="active site" description="S-methylcysteine intermediate" evidence="13">
    <location>
        <position position="339"/>
    </location>
</feature>
<keyword evidence="10 13" id="KW-0411">Iron-sulfur</keyword>
<organism evidence="15 16">
    <name type="scientific">Caldalkalibacillus horti</name>
    <dbReference type="NCBI Taxonomy" id="77523"/>
    <lineage>
        <taxon>Bacteria</taxon>
        <taxon>Bacillati</taxon>
        <taxon>Bacillota</taxon>
        <taxon>Bacilli</taxon>
        <taxon>Bacillales</taxon>
        <taxon>Bacillaceae</taxon>
        <taxon>Caldalkalibacillus</taxon>
    </lineage>
</organism>
<evidence type="ECO:0000256" key="3">
    <source>
        <dbReference type="ARBA" id="ARBA00022490"/>
    </source>
</evidence>
<sequence>MKAVNHVTKYERLEHFLRSLNEPNFRFKQITEAIFKHRNGEFNKMTVLPKVLREALAKEFGPSILTVVPVVETTSQQVNKVLLKMPDNNQVEAVRLKYEAGWESFCISSQSGCGLGCTFCSTGAIGLKRSLSVDEITDQLLYFYLKGHSLDSISFMGMGEALANVNIFEALKVLTNPQLFALSPRRITVSTVGIIPNIQEMTRRFPQINLTFSLHSPFHDQRSRLMPINNRYPLDKVLEVLDEHIQETGRKVYIAYVMLRGVNDSTDHADALVKLIQEKSNNTNLYHVNLIRYNPTVGTPQKYGQTDEKKLQAFYQIVKSAGIHVTVRRQFGRDIDAACGQLYGQYEAQNDARK</sequence>
<comment type="catalytic activity">
    <reaction evidence="13">
        <text>adenosine(2503) in 23S rRNA + 2 reduced [2Fe-2S]-[ferredoxin] + 2 S-adenosyl-L-methionine = 8-methyladenosine(2503) in 23S rRNA + 5'-deoxyadenosine + L-methionine + 2 oxidized [2Fe-2S]-[ferredoxin] + S-adenosyl-L-homocysteine</text>
        <dbReference type="Rhea" id="RHEA:42632"/>
        <dbReference type="Rhea" id="RHEA-COMP:10000"/>
        <dbReference type="Rhea" id="RHEA-COMP:10001"/>
        <dbReference type="Rhea" id="RHEA-COMP:10152"/>
        <dbReference type="Rhea" id="RHEA-COMP:10153"/>
        <dbReference type="ChEBI" id="CHEBI:17319"/>
        <dbReference type="ChEBI" id="CHEBI:33737"/>
        <dbReference type="ChEBI" id="CHEBI:33738"/>
        <dbReference type="ChEBI" id="CHEBI:57844"/>
        <dbReference type="ChEBI" id="CHEBI:57856"/>
        <dbReference type="ChEBI" id="CHEBI:59789"/>
        <dbReference type="ChEBI" id="CHEBI:74411"/>
        <dbReference type="ChEBI" id="CHEBI:74543"/>
        <dbReference type="EC" id="2.1.1.224"/>
    </reaction>
</comment>
<dbReference type="NCBIfam" id="NF000424">
    <property type="entry name" value="CfrAB"/>
    <property type="match status" value="1"/>
</dbReference>
<dbReference type="GO" id="GO:0008168">
    <property type="term" value="F:methyltransferase activity"/>
    <property type="evidence" value="ECO:0007669"/>
    <property type="project" value="UniProtKB-KW"/>
</dbReference>
<evidence type="ECO:0000313" key="16">
    <source>
        <dbReference type="Proteomes" id="UP001235840"/>
    </source>
</evidence>
<evidence type="ECO:0000256" key="6">
    <source>
        <dbReference type="ARBA" id="ARBA00022679"/>
    </source>
</evidence>
<dbReference type="Pfam" id="PF04055">
    <property type="entry name" value="Radical_SAM"/>
    <property type="match status" value="1"/>
</dbReference>
<dbReference type="Gene3D" id="1.10.150.530">
    <property type="match status" value="1"/>
</dbReference>
<comment type="caution">
    <text evidence="15">The sequence shown here is derived from an EMBL/GenBank/DDBJ whole genome shotgun (WGS) entry which is preliminary data.</text>
</comment>
<dbReference type="SFLD" id="SFLDG01062">
    <property type="entry name" value="methyltransferase_(Class_A)"/>
    <property type="match status" value="1"/>
</dbReference>
<dbReference type="SFLD" id="SFLDF00296">
    <property type="entry name" value="adenosine_C8_methyltransferase"/>
    <property type="match status" value="1"/>
</dbReference>
<dbReference type="InterPro" id="IPR058240">
    <property type="entry name" value="rSAM_sf"/>
</dbReference>
<evidence type="ECO:0000256" key="7">
    <source>
        <dbReference type="ARBA" id="ARBA00022691"/>
    </source>
</evidence>
<keyword evidence="8 13" id="KW-0479">Metal-binding</keyword>
<evidence type="ECO:0000256" key="5">
    <source>
        <dbReference type="ARBA" id="ARBA00022603"/>
    </source>
</evidence>
<evidence type="ECO:0000256" key="4">
    <source>
        <dbReference type="ARBA" id="ARBA00022552"/>
    </source>
</evidence>
<dbReference type="InterPro" id="IPR005839">
    <property type="entry name" value="Methylthiotransferase"/>
</dbReference>
<feature type="binding site" evidence="13">
    <location>
        <begin position="159"/>
        <end position="160"/>
    </location>
    <ligand>
        <name>S-adenosyl-L-methionine</name>
        <dbReference type="ChEBI" id="CHEBI:59789"/>
    </ligand>
</feature>
<keyword evidence="3 13" id="KW-0963">Cytoplasm</keyword>
<evidence type="ECO:0000256" key="10">
    <source>
        <dbReference type="ARBA" id="ARBA00023014"/>
    </source>
</evidence>
<keyword evidence="5 13" id="KW-0489">Methyltransferase</keyword>
<feature type="binding site" evidence="13">
    <location>
        <position position="120"/>
    </location>
    <ligand>
        <name>[4Fe-4S] cluster</name>
        <dbReference type="ChEBI" id="CHEBI:49883"/>
        <note>4Fe-4S-S-AdoMet</note>
    </ligand>
</feature>
<keyword evidence="4 13" id="KW-0698">rRNA processing</keyword>